<evidence type="ECO:0000313" key="11">
    <source>
        <dbReference type="EMBL" id="CCO21275.1"/>
    </source>
</evidence>
<keyword evidence="2" id="KW-0732">Signal</keyword>
<dbReference type="EMBL" id="HF548287">
    <property type="protein sequence ID" value="CCO21192.1"/>
    <property type="molecule type" value="Genomic_DNA"/>
</dbReference>
<dbReference type="EMBL" id="HF548291">
    <property type="protein sequence ID" value="CCO21305.1"/>
    <property type="molecule type" value="Genomic_DNA"/>
</dbReference>
<dbReference type="CDD" id="cd08977">
    <property type="entry name" value="SusD"/>
    <property type="match status" value="1"/>
</dbReference>
<gene>
    <name evidence="7" type="ORF">BN138_282</name>
    <name evidence="8" type="ORF">BN138_380</name>
    <name evidence="9" type="ORF">BN138_412</name>
    <name evidence="10" type="ORF">BN138_445</name>
    <name evidence="11" type="ORF">BN138_463</name>
    <name evidence="12" type="ORF">BN138_493</name>
</gene>
<dbReference type="GO" id="GO:0009279">
    <property type="term" value="C:cell outer membrane"/>
    <property type="evidence" value="ECO:0007669"/>
    <property type="project" value="UniProtKB-SubCell"/>
</dbReference>
<dbReference type="InterPro" id="IPR033985">
    <property type="entry name" value="SusD-like_N"/>
</dbReference>
<dbReference type="EMBL" id="HF548288">
    <property type="protein sequence ID" value="CCO21224.1"/>
    <property type="molecule type" value="Genomic_DNA"/>
</dbReference>
<evidence type="ECO:0000313" key="10">
    <source>
        <dbReference type="EMBL" id="CCO21257.1"/>
    </source>
</evidence>
<evidence type="ECO:0000256" key="2">
    <source>
        <dbReference type="ARBA" id="ARBA00022729"/>
    </source>
</evidence>
<sequence>MKTKYIIAFLACSLALGACTDMLDVPQKSVVDMDNFYKTDEDATEAVVYLYNGFSSVAGNAAFFKILSDGDSWSGGGSRNDNSSYEELNEFTFTTQNSNISGYFSALYTLIYRANLIIENFGPDSDIKKQAIAEARFFRAYAYFDLVTFWGTPPLITRTAKSEADYKQPNGDPDEIWTLIETDLTEALDLNILPEKTGLDDTATGVRVTKQTAQAILGKAYVFQKKWGDAATVLDKVIESGLYDLFEGDYGDILRSKNDFNRESMLEANKVGDPANPFNVFSMYNLMIGWRNEYMSDDFFWLTMEYGFLQGWGFMNPTEELYNRFVAWEGADGYRLNSVMKTYDQVKALGVSVKTGSSLYGHEGYFLWKQRLTASEAVPGGWACYDTNTRMLRFAEVLFLAAEAHLQDGNAGKALDYVNRVRSRAQLANLGSLTMDDLKIEKRLELCFEGVRYQDLIRWGDAATALRDRGKYVPTFDGTSINKTLYTNSNAGFVTGKHELMPFPFTETSVNDKIVQNPGWN</sequence>
<reference evidence="12" key="2">
    <citation type="journal article" date="2013" name="Biotechnol. Biofuels">
        <title>Mining for hemicellulases in the fungus-growing termite Pseudacanthotermes militaris using functional metagenomics.</title>
        <authorList>
            <person name="Bastien G."/>
            <person name="Arnal G."/>
            <person name="Bozonnet S."/>
            <person name="Laguerre S."/>
            <person name="Ferreira F."/>
            <person name="Faure R."/>
            <person name="Henrissat B."/>
            <person name="Lefevre F."/>
            <person name="Robe P."/>
            <person name="Bouchez O."/>
            <person name="Noirot C."/>
            <person name="Dumon C."/>
            <person name="O'Donohue M."/>
        </authorList>
    </citation>
    <scope>NUCLEOTIDE SEQUENCE</scope>
</reference>
<accession>S0DFQ1</accession>
<evidence type="ECO:0000313" key="7">
    <source>
        <dbReference type="EMBL" id="CCO21094.1"/>
    </source>
</evidence>
<dbReference type="EMBL" id="HF548290">
    <property type="protein sequence ID" value="CCO21275.1"/>
    <property type="molecule type" value="Genomic_DNA"/>
</dbReference>
<name>S0DFQ1_9ZZZZ</name>
<feature type="domain" description="SusD-like N-terminal" evidence="6">
    <location>
        <begin position="79"/>
        <end position="221"/>
    </location>
</feature>
<evidence type="ECO:0000256" key="3">
    <source>
        <dbReference type="ARBA" id="ARBA00023136"/>
    </source>
</evidence>
<protein>
    <submittedName>
        <fullName evidence="12">Putative RagB-SusD domain-containing protein</fullName>
    </submittedName>
</protein>
<feature type="domain" description="RagB/SusD" evidence="5">
    <location>
        <begin position="324"/>
        <end position="520"/>
    </location>
</feature>
<comment type="subcellular location">
    <subcellularLocation>
        <location evidence="1">Cell outer membrane</location>
    </subcellularLocation>
</comment>
<evidence type="ECO:0000259" key="6">
    <source>
        <dbReference type="Pfam" id="PF14322"/>
    </source>
</evidence>
<keyword evidence="4" id="KW-0998">Cell outer membrane</keyword>
<dbReference type="EMBL" id="HF548289">
    <property type="protein sequence ID" value="CCO21257.1"/>
    <property type="molecule type" value="Genomic_DNA"/>
</dbReference>
<evidence type="ECO:0000313" key="12">
    <source>
        <dbReference type="EMBL" id="CCO21305.1"/>
    </source>
</evidence>
<evidence type="ECO:0000256" key="1">
    <source>
        <dbReference type="ARBA" id="ARBA00004442"/>
    </source>
</evidence>
<reference evidence="12" key="1">
    <citation type="submission" date="2012-10" db="EMBL/GenBank/DDBJ databases">
        <authorList>
            <person name="Sandrine L."/>
        </authorList>
    </citation>
    <scope>NUCLEOTIDE SEQUENCE</scope>
</reference>
<dbReference type="InterPro" id="IPR011990">
    <property type="entry name" value="TPR-like_helical_dom_sf"/>
</dbReference>
<organism evidence="12">
    <name type="scientific">termite gut metagenome</name>
    <dbReference type="NCBI Taxonomy" id="433724"/>
    <lineage>
        <taxon>unclassified sequences</taxon>
        <taxon>metagenomes</taxon>
        <taxon>organismal metagenomes</taxon>
    </lineage>
</organism>
<dbReference type="Pfam" id="PF07980">
    <property type="entry name" value="SusD_RagB"/>
    <property type="match status" value="1"/>
</dbReference>
<evidence type="ECO:0000256" key="4">
    <source>
        <dbReference type="ARBA" id="ARBA00023237"/>
    </source>
</evidence>
<proteinExistence type="predicted"/>
<evidence type="ECO:0000259" key="5">
    <source>
        <dbReference type="Pfam" id="PF07980"/>
    </source>
</evidence>
<keyword evidence="3" id="KW-0472">Membrane</keyword>
<dbReference type="Pfam" id="PF14322">
    <property type="entry name" value="SusD-like_3"/>
    <property type="match status" value="1"/>
</dbReference>
<dbReference type="SUPFAM" id="SSF48452">
    <property type="entry name" value="TPR-like"/>
    <property type="match status" value="1"/>
</dbReference>
<dbReference type="PROSITE" id="PS51257">
    <property type="entry name" value="PROKAR_LIPOPROTEIN"/>
    <property type="match status" value="1"/>
</dbReference>
<evidence type="ECO:0000313" key="9">
    <source>
        <dbReference type="EMBL" id="CCO21224.1"/>
    </source>
</evidence>
<evidence type="ECO:0000313" key="8">
    <source>
        <dbReference type="EMBL" id="CCO21192.1"/>
    </source>
</evidence>
<dbReference type="AlphaFoldDB" id="S0DFQ1"/>
<dbReference type="EMBL" id="HF548284">
    <property type="protein sequence ID" value="CCO21094.1"/>
    <property type="molecule type" value="Genomic_DNA"/>
</dbReference>
<dbReference type="InterPro" id="IPR012944">
    <property type="entry name" value="SusD_RagB_dom"/>
</dbReference>
<dbReference type="Gene3D" id="1.25.40.390">
    <property type="match status" value="1"/>
</dbReference>